<dbReference type="GO" id="GO:0016491">
    <property type="term" value="F:oxidoreductase activity"/>
    <property type="evidence" value="ECO:0007669"/>
    <property type="project" value="UniProtKB-KW"/>
</dbReference>
<evidence type="ECO:0000256" key="4">
    <source>
        <dbReference type="ARBA" id="ARBA00022857"/>
    </source>
</evidence>
<sequence length="480" mass="53130">MNKIDTIVIGGGLAGLECAAILAKEGLGVLVLEQGESTGGYFQPFKRRGVVIDSSVHYIGSLDKGQFMERFFSYLDLMDRVGFVRMNPDSFDVVYIDGKSYPIAMEHSNFVDKLSDFFPEERVGLEAYADSIKRTAMLSVDSVRMGNGFSAESLQSVTKSVEVSISAFIKSERLKSILTGNSIIYCGESAVTPYYVHAMANNSYIESSWRVRGGAYKITEALSGIIMSYGGEVRCGANVKRIITENGCVSGVELESGERFYSKRVISTIHPSLTVGMLDGESGIKETYRRRVNQLHNSCSMFSLYLILKPNHMKYINSNLHIQGERPLMVAFQAPEGKGEFAEVVTLLTPMTIDEVGKWSQTTRGNRGDDYLEFKNRYSDILIERVEEVLPGFRESVDFSCSATPLTYRDYVKSPDGSIYGIMKDYKKPLSTFLPVKTKVGNLYLAGQSVNLHGVMGVTFTSLLTCSEIIGTGFINKMGL</sequence>
<evidence type="ECO:0000313" key="6">
    <source>
        <dbReference type="EMBL" id="MPL79901.1"/>
    </source>
</evidence>
<accession>A0A644ULW1</accession>
<gene>
    <name evidence="6" type="primary">crtI_1</name>
    <name evidence="6" type="ORF">SDC9_25788</name>
</gene>
<protein>
    <submittedName>
        <fullName evidence="6">Phytoene desaturase (Lycopene-forming)</fullName>
        <ecNumber evidence="6">1.3.99.31</ecNumber>
    </submittedName>
</protein>
<keyword evidence="2" id="KW-0732">Signal</keyword>
<evidence type="ECO:0000256" key="2">
    <source>
        <dbReference type="ARBA" id="ARBA00022729"/>
    </source>
</evidence>
<dbReference type="EC" id="1.3.99.31" evidence="6"/>
<dbReference type="EMBL" id="VSSQ01000131">
    <property type="protein sequence ID" value="MPL79901.1"/>
    <property type="molecule type" value="Genomic_DNA"/>
</dbReference>
<keyword evidence="5" id="KW-0520">NAD</keyword>
<dbReference type="Gene3D" id="3.50.50.60">
    <property type="entry name" value="FAD/NAD(P)-binding domain"/>
    <property type="match status" value="2"/>
</dbReference>
<dbReference type="InterPro" id="IPR036188">
    <property type="entry name" value="FAD/NAD-bd_sf"/>
</dbReference>
<evidence type="ECO:0000256" key="3">
    <source>
        <dbReference type="ARBA" id="ARBA00022827"/>
    </source>
</evidence>
<keyword evidence="1" id="KW-0285">Flavoprotein</keyword>
<dbReference type="InterPro" id="IPR052206">
    <property type="entry name" value="Retinol_saturase"/>
</dbReference>
<proteinExistence type="predicted"/>
<dbReference type="PANTHER" id="PTHR46091:SF3">
    <property type="entry name" value="AMINE OXIDASE DOMAIN-CONTAINING PROTEIN"/>
    <property type="match status" value="1"/>
</dbReference>
<keyword evidence="3" id="KW-0274">FAD</keyword>
<comment type="caution">
    <text evidence="6">The sequence shown here is derived from an EMBL/GenBank/DDBJ whole genome shotgun (WGS) entry which is preliminary data.</text>
</comment>
<dbReference type="AlphaFoldDB" id="A0A644ULW1"/>
<evidence type="ECO:0000256" key="1">
    <source>
        <dbReference type="ARBA" id="ARBA00022630"/>
    </source>
</evidence>
<keyword evidence="4" id="KW-0521">NADP</keyword>
<dbReference type="PANTHER" id="PTHR46091">
    <property type="entry name" value="BLR7054 PROTEIN"/>
    <property type="match status" value="1"/>
</dbReference>
<name>A0A644ULW1_9ZZZZ</name>
<organism evidence="6">
    <name type="scientific">bioreactor metagenome</name>
    <dbReference type="NCBI Taxonomy" id="1076179"/>
    <lineage>
        <taxon>unclassified sequences</taxon>
        <taxon>metagenomes</taxon>
        <taxon>ecological metagenomes</taxon>
    </lineage>
</organism>
<dbReference type="Pfam" id="PF13450">
    <property type="entry name" value="NAD_binding_8"/>
    <property type="match status" value="1"/>
</dbReference>
<dbReference type="SUPFAM" id="SSF51905">
    <property type="entry name" value="FAD/NAD(P)-binding domain"/>
    <property type="match status" value="1"/>
</dbReference>
<reference evidence="6" key="1">
    <citation type="submission" date="2019-08" db="EMBL/GenBank/DDBJ databases">
        <authorList>
            <person name="Kucharzyk K."/>
            <person name="Murdoch R.W."/>
            <person name="Higgins S."/>
            <person name="Loffler F."/>
        </authorList>
    </citation>
    <scope>NUCLEOTIDE SEQUENCE</scope>
</reference>
<keyword evidence="6" id="KW-0560">Oxidoreductase</keyword>
<evidence type="ECO:0000256" key="5">
    <source>
        <dbReference type="ARBA" id="ARBA00023027"/>
    </source>
</evidence>